<name>A0ABU0JK54_9HYPH</name>
<dbReference type="InterPro" id="IPR011473">
    <property type="entry name" value="DUF1579"/>
</dbReference>
<proteinExistence type="predicted"/>
<evidence type="ECO:0000313" key="2">
    <source>
        <dbReference type="Proteomes" id="UP001242480"/>
    </source>
</evidence>
<evidence type="ECO:0000313" key="1">
    <source>
        <dbReference type="EMBL" id="MDQ0474665.1"/>
    </source>
</evidence>
<reference evidence="1 2" key="1">
    <citation type="submission" date="2023-07" db="EMBL/GenBank/DDBJ databases">
        <title>Genomic Encyclopedia of Type Strains, Phase IV (KMG-IV): sequencing the most valuable type-strain genomes for metagenomic binning, comparative biology and taxonomic classification.</title>
        <authorList>
            <person name="Goeker M."/>
        </authorList>
    </citation>
    <scope>NUCLEOTIDE SEQUENCE [LARGE SCALE GENOMIC DNA]</scope>
    <source>
        <strain evidence="1 2">DSM 19619</strain>
    </source>
</reference>
<accession>A0ABU0JK54</accession>
<organism evidence="1 2">
    <name type="scientific">Labrys wisconsinensis</name>
    <dbReference type="NCBI Taxonomy" id="425677"/>
    <lineage>
        <taxon>Bacteria</taxon>
        <taxon>Pseudomonadati</taxon>
        <taxon>Pseudomonadota</taxon>
        <taxon>Alphaproteobacteria</taxon>
        <taxon>Hyphomicrobiales</taxon>
        <taxon>Xanthobacteraceae</taxon>
        <taxon>Labrys</taxon>
    </lineage>
</organism>
<evidence type="ECO:0008006" key="3">
    <source>
        <dbReference type="Google" id="ProtNLM"/>
    </source>
</evidence>
<comment type="caution">
    <text evidence="1">The sequence shown here is derived from an EMBL/GenBank/DDBJ whole genome shotgun (WGS) entry which is preliminary data.</text>
</comment>
<gene>
    <name evidence="1" type="ORF">QO011_007706</name>
</gene>
<protein>
    <recommendedName>
        <fullName evidence="3">DUF1579 domain-containing protein</fullName>
    </recommendedName>
</protein>
<dbReference type="Proteomes" id="UP001242480">
    <property type="component" value="Unassembled WGS sequence"/>
</dbReference>
<sequence length="150" mass="16870">MLTEHHRLLHRLAGRWRGAEMMATTRWAPAGPAESEAVAEVALGGTHVFQSYRQVRDGRTAFESRAVFAWDGERERFAMFLFDTMGFVPDGPGIGVRDGDGLEFTRRSARGAGRHRYVFADEGRYRLTVAFAPAGGDWTDMLEGDYQRLD</sequence>
<dbReference type="Pfam" id="PF07617">
    <property type="entry name" value="DUF1579"/>
    <property type="match status" value="1"/>
</dbReference>
<dbReference type="EMBL" id="JAUSVX010000025">
    <property type="protein sequence ID" value="MDQ0474665.1"/>
    <property type="molecule type" value="Genomic_DNA"/>
</dbReference>
<keyword evidence="2" id="KW-1185">Reference proteome</keyword>
<dbReference type="RefSeq" id="WP_307284667.1">
    <property type="nucleotide sequence ID" value="NZ_JAUSVX010000025.1"/>
</dbReference>